<dbReference type="InterPro" id="IPR017927">
    <property type="entry name" value="FAD-bd_FR_type"/>
</dbReference>
<dbReference type="GO" id="GO:0008941">
    <property type="term" value="F:nitric oxide dioxygenase NAD(P)H activity"/>
    <property type="evidence" value="ECO:0007669"/>
    <property type="project" value="UniProtKB-EC"/>
</dbReference>
<keyword evidence="11" id="KW-0561">Oxygen transport</keyword>
<dbReference type="RefSeq" id="WP_134720508.1">
    <property type="nucleotide sequence ID" value="NZ_SDKM01000044.1"/>
</dbReference>
<dbReference type="GO" id="GO:0005344">
    <property type="term" value="F:oxygen carrier activity"/>
    <property type="evidence" value="ECO:0007669"/>
    <property type="project" value="UniProtKB-KW"/>
</dbReference>
<dbReference type="AlphaFoldDB" id="A0A4Q4Z5M3"/>
<dbReference type="Proteomes" id="UP000295198">
    <property type="component" value="Unassembled WGS sequence"/>
</dbReference>
<dbReference type="SUPFAM" id="SSF52343">
    <property type="entry name" value="Ferredoxin reductase-like, C-terminal NADP-linked domain"/>
    <property type="match status" value="1"/>
</dbReference>
<accession>A0A4Q4Z5M3</accession>
<comment type="similarity">
    <text evidence="3">In the C-terminal section; belongs to the flavoprotein pyridine nucleotide cytochrome reductase family.</text>
</comment>
<dbReference type="PROSITE" id="PS51384">
    <property type="entry name" value="FAD_FR"/>
    <property type="match status" value="1"/>
</dbReference>
<dbReference type="GO" id="GO:0051537">
    <property type="term" value="F:2 iron, 2 sulfur cluster binding"/>
    <property type="evidence" value="ECO:0007669"/>
    <property type="project" value="UniProtKB-KW"/>
</dbReference>
<comment type="catalytic activity">
    <reaction evidence="10">
        <text>2 nitric oxide + NADPH + 2 O2 = 2 nitrate + NADP(+) + H(+)</text>
        <dbReference type="Rhea" id="RHEA:19465"/>
        <dbReference type="ChEBI" id="CHEBI:15378"/>
        <dbReference type="ChEBI" id="CHEBI:15379"/>
        <dbReference type="ChEBI" id="CHEBI:16480"/>
        <dbReference type="ChEBI" id="CHEBI:17632"/>
        <dbReference type="ChEBI" id="CHEBI:57783"/>
        <dbReference type="ChEBI" id="CHEBI:58349"/>
        <dbReference type="EC" id="1.14.12.17"/>
    </reaction>
</comment>
<dbReference type="EC" id="1.14.12.17" evidence="4"/>
<evidence type="ECO:0000259" key="13">
    <source>
        <dbReference type="PROSITE" id="PS51384"/>
    </source>
</evidence>
<dbReference type="InterPro" id="IPR009050">
    <property type="entry name" value="Globin-like_sf"/>
</dbReference>
<dbReference type="SUPFAM" id="SSF46458">
    <property type="entry name" value="Globin-like"/>
    <property type="match status" value="1"/>
</dbReference>
<comment type="caution">
    <text evidence="14">The sequence shown here is derived from an EMBL/GenBank/DDBJ whole genome shotgun (WGS) entry which is preliminary data.</text>
</comment>
<dbReference type="Gene3D" id="3.40.50.80">
    <property type="entry name" value="Nucleotide-binding domain of ferredoxin-NADP reductase (FNR) module"/>
    <property type="match status" value="1"/>
</dbReference>
<evidence type="ECO:0000256" key="5">
    <source>
        <dbReference type="ARBA" id="ARBA00022714"/>
    </source>
</evidence>
<proteinExistence type="inferred from homology"/>
<dbReference type="InterPro" id="IPR001433">
    <property type="entry name" value="OxRdtase_FAD/NAD-bd"/>
</dbReference>
<keyword evidence="5" id="KW-0001">2Fe-2S</keyword>
<evidence type="ECO:0000256" key="2">
    <source>
        <dbReference type="ARBA" id="ARBA00001974"/>
    </source>
</evidence>
<evidence type="ECO:0000256" key="11">
    <source>
        <dbReference type="RuleBase" id="RU000356"/>
    </source>
</evidence>
<evidence type="ECO:0000256" key="10">
    <source>
        <dbReference type="ARBA" id="ARBA00049433"/>
    </source>
</evidence>
<sequence length="389" mass="42757">MDTAALKHSWEQVAKSGDEVPLHFYSHLFLSHPELRDMFPVSMAAQRDKLVAALGRVVSSVDQLDQVVGVLQQLGRDHRKFSVVPEHYNAVGASLLATLKHFLGAAWTEELAADWATAYGVIARTMVEAAEESSDTSPAWWDAEVVSVERRTMDVAVVQLRPTEKFDYAPGQSFAMEIPQRPRLWRYFSPANAPREDGTLELHVQVVDGGQLSGTLVRRLGSGDVVKMGAPVGDQLTRTPRDPRDLHLVAGGTGLAPLRSLVEQVDREWREHGSGPRVHLFHGARVPWNLYDRKRLTELARHRDWFAYTEVVSDDSSFHGARGLVGSVAAQHGGWEGWQARVCGGPEMVSHTVAELGAAGVPADDIRYENFHHVGAGDTDDDPSAGDDA</sequence>
<keyword evidence="11" id="KW-0408">Iron</keyword>
<dbReference type="Pfam" id="PF00175">
    <property type="entry name" value="NAD_binding_1"/>
    <property type="match status" value="1"/>
</dbReference>
<keyword evidence="15" id="KW-1185">Reference proteome</keyword>
<dbReference type="Pfam" id="PF00970">
    <property type="entry name" value="FAD_binding_6"/>
    <property type="match status" value="1"/>
</dbReference>
<dbReference type="GO" id="GO:0020037">
    <property type="term" value="F:heme binding"/>
    <property type="evidence" value="ECO:0007669"/>
    <property type="project" value="InterPro"/>
</dbReference>
<organism evidence="14 15">
    <name type="scientific">Nocardioides guangzhouensis</name>
    <dbReference type="NCBI Taxonomy" id="2497878"/>
    <lineage>
        <taxon>Bacteria</taxon>
        <taxon>Bacillati</taxon>
        <taxon>Actinomycetota</taxon>
        <taxon>Actinomycetes</taxon>
        <taxon>Propionibacteriales</taxon>
        <taxon>Nocardioidaceae</taxon>
        <taxon>Nocardioides</taxon>
    </lineage>
</organism>
<feature type="domain" description="FAD-binding FR-type" evidence="13">
    <location>
        <begin position="138"/>
        <end position="238"/>
    </location>
</feature>
<dbReference type="PRINTS" id="PR00410">
    <property type="entry name" value="PHEHYDRXLASE"/>
</dbReference>
<evidence type="ECO:0000256" key="6">
    <source>
        <dbReference type="ARBA" id="ARBA00022857"/>
    </source>
</evidence>
<dbReference type="Gene3D" id="1.10.490.10">
    <property type="entry name" value="Globins"/>
    <property type="match status" value="1"/>
</dbReference>
<keyword evidence="11" id="KW-0349">Heme</keyword>
<dbReference type="InterPro" id="IPR008333">
    <property type="entry name" value="Cbr1-like_FAD-bd_dom"/>
</dbReference>
<evidence type="ECO:0000313" key="15">
    <source>
        <dbReference type="Proteomes" id="UP000295198"/>
    </source>
</evidence>
<evidence type="ECO:0000256" key="3">
    <source>
        <dbReference type="ARBA" id="ARBA00006401"/>
    </source>
</evidence>
<comment type="cofactor">
    <cofactor evidence="2">
        <name>FAD</name>
        <dbReference type="ChEBI" id="CHEBI:57692"/>
    </cofactor>
</comment>
<dbReference type="InterPro" id="IPR001709">
    <property type="entry name" value="Flavoprot_Pyr_Nucl_cyt_Rdtase"/>
</dbReference>
<dbReference type="InterPro" id="IPR012292">
    <property type="entry name" value="Globin/Proto"/>
</dbReference>
<dbReference type="PROSITE" id="PS01033">
    <property type="entry name" value="GLOBIN"/>
    <property type="match status" value="1"/>
</dbReference>
<dbReference type="PRINTS" id="PR00371">
    <property type="entry name" value="FPNCR"/>
</dbReference>
<comment type="similarity">
    <text evidence="11">Belongs to the globin family.</text>
</comment>
<dbReference type="InterPro" id="IPR050415">
    <property type="entry name" value="MRET"/>
</dbReference>
<keyword evidence="6" id="KW-0521">NADP</keyword>
<evidence type="ECO:0000256" key="8">
    <source>
        <dbReference type="ARBA" id="ARBA00023027"/>
    </source>
</evidence>
<dbReference type="EMBL" id="SDKM01000044">
    <property type="protein sequence ID" value="RYP82635.1"/>
    <property type="molecule type" value="Genomic_DNA"/>
</dbReference>
<name>A0A4Q4Z5M3_9ACTN</name>
<evidence type="ECO:0000313" key="14">
    <source>
        <dbReference type="EMBL" id="RYP82635.1"/>
    </source>
</evidence>
<dbReference type="InterPro" id="IPR017938">
    <property type="entry name" value="Riboflavin_synthase-like_b-brl"/>
</dbReference>
<evidence type="ECO:0000256" key="4">
    <source>
        <dbReference type="ARBA" id="ARBA00012229"/>
    </source>
</evidence>
<keyword evidence="7" id="KW-0411">Iron-sulfur</keyword>
<dbReference type="Pfam" id="PF00042">
    <property type="entry name" value="Globin"/>
    <property type="match status" value="1"/>
</dbReference>
<reference evidence="14 15" key="1">
    <citation type="submission" date="2019-01" db="EMBL/GenBank/DDBJ databases">
        <title>Nocardioides guangzhouensis sp. nov., an actinobacterium isolated from soil.</title>
        <authorList>
            <person name="Fu Y."/>
            <person name="Cai Y."/>
            <person name="Lin Z."/>
            <person name="Chen P."/>
        </authorList>
    </citation>
    <scope>NUCLEOTIDE SEQUENCE [LARGE SCALE GENOMIC DNA]</scope>
    <source>
        <strain evidence="14 15">130</strain>
    </source>
</reference>
<keyword evidence="8" id="KW-0520">NAD</keyword>
<keyword evidence="11" id="KW-0479">Metal-binding</keyword>
<dbReference type="Gene3D" id="2.40.30.10">
    <property type="entry name" value="Translation factors"/>
    <property type="match status" value="1"/>
</dbReference>
<feature type="domain" description="Globin" evidence="12">
    <location>
        <begin position="1"/>
        <end position="131"/>
    </location>
</feature>
<evidence type="ECO:0000256" key="1">
    <source>
        <dbReference type="ARBA" id="ARBA00001970"/>
    </source>
</evidence>
<keyword evidence="11" id="KW-0813">Transport</keyword>
<dbReference type="SUPFAM" id="SSF63380">
    <property type="entry name" value="Riboflavin synthase domain-like"/>
    <property type="match status" value="1"/>
</dbReference>
<protein>
    <recommendedName>
        <fullName evidence="4">nitric oxide dioxygenase</fullName>
        <ecNumber evidence="4">1.14.12.17</ecNumber>
    </recommendedName>
</protein>
<dbReference type="PANTHER" id="PTHR47354:SF5">
    <property type="entry name" value="PROTEIN RFBI"/>
    <property type="match status" value="1"/>
</dbReference>
<comment type="cofactor">
    <cofactor evidence="1">
        <name>heme b</name>
        <dbReference type="ChEBI" id="CHEBI:60344"/>
    </cofactor>
</comment>
<dbReference type="PANTHER" id="PTHR47354">
    <property type="entry name" value="NADH OXIDOREDUCTASE HCR"/>
    <property type="match status" value="1"/>
</dbReference>
<gene>
    <name evidence="14" type="ORF">EKO23_21365</name>
</gene>
<evidence type="ECO:0000259" key="12">
    <source>
        <dbReference type="PROSITE" id="PS01033"/>
    </source>
</evidence>
<dbReference type="InterPro" id="IPR000971">
    <property type="entry name" value="Globin"/>
</dbReference>
<dbReference type="OrthoDB" id="3213438at2"/>
<dbReference type="CDD" id="cd06187">
    <property type="entry name" value="O2ase_reductase_like"/>
    <property type="match status" value="1"/>
</dbReference>
<dbReference type="CDD" id="cd19753">
    <property type="entry name" value="Mb-like_oxidoreductase"/>
    <property type="match status" value="1"/>
</dbReference>
<evidence type="ECO:0000256" key="9">
    <source>
        <dbReference type="ARBA" id="ARBA00048649"/>
    </source>
</evidence>
<dbReference type="InterPro" id="IPR039261">
    <property type="entry name" value="FNR_nucleotide-bd"/>
</dbReference>
<evidence type="ECO:0000256" key="7">
    <source>
        <dbReference type="ARBA" id="ARBA00023014"/>
    </source>
</evidence>
<dbReference type="GO" id="GO:0019825">
    <property type="term" value="F:oxygen binding"/>
    <property type="evidence" value="ECO:0007669"/>
    <property type="project" value="InterPro"/>
</dbReference>
<comment type="catalytic activity">
    <reaction evidence="9">
        <text>2 nitric oxide + NADH + 2 O2 = 2 nitrate + NAD(+) + H(+)</text>
        <dbReference type="Rhea" id="RHEA:19469"/>
        <dbReference type="ChEBI" id="CHEBI:15378"/>
        <dbReference type="ChEBI" id="CHEBI:15379"/>
        <dbReference type="ChEBI" id="CHEBI:16480"/>
        <dbReference type="ChEBI" id="CHEBI:17632"/>
        <dbReference type="ChEBI" id="CHEBI:57540"/>
        <dbReference type="ChEBI" id="CHEBI:57945"/>
        <dbReference type="EC" id="1.14.12.17"/>
    </reaction>
</comment>